<evidence type="ECO:0000256" key="1">
    <source>
        <dbReference type="ARBA" id="ARBA00004701"/>
    </source>
</evidence>
<evidence type="ECO:0000256" key="4">
    <source>
        <dbReference type="ARBA" id="ARBA00023002"/>
    </source>
</evidence>
<comment type="similarity">
    <text evidence="2 7">Belongs to the UDP-glucose/GDP-mannose dehydrogenase family.</text>
</comment>
<name>A0ABN1EPK1_9PROT</name>
<dbReference type="InterPro" id="IPR036220">
    <property type="entry name" value="UDP-Glc/GDP-Man_DH_C_sf"/>
</dbReference>
<accession>A0ABN1EPK1</accession>
<dbReference type="PROSITE" id="PS51257">
    <property type="entry name" value="PROKAR_LIPOPROTEIN"/>
    <property type="match status" value="1"/>
</dbReference>
<dbReference type="EMBL" id="BAAADD010000004">
    <property type="protein sequence ID" value="GAA0570139.1"/>
    <property type="molecule type" value="Genomic_DNA"/>
</dbReference>
<dbReference type="Pfam" id="PF03721">
    <property type="entry name" value="UDPG_MGDP_dh_N"/>
    <property type="match status" value="1"/>
</dbReference>
<dbReference type="InterPro" id="IPR001732">
    <property type="entry name" value="UDP-Glc/GDP-Man_DH_N"/>
</dbReference>
<dbReference type="RefSeq" id="WP_166929439.1">
    <property type="nucleotide sequence ID" value="NZ_BAAADD010000004.1"/>
</dbReference>
<keyword evidence="5 7" id="KW-0520">NAD</keyword>
<gene>
    <name evidence="9" type="ORF">GCM10008942_18650</name>
</gene>
<dbReference type="Gene3D" id="3.40.50.720">
    <property type="entry name" value="NAD(P)-binding Rossmann-like Domain"/>
    <property type="match status" value="2"/>
</dbReference>
<dbReference type="SUPFAM" id="SSF51735">
    <property type="entry name" value="NAD(P)-binding Rossmann-fold domains"/>
    <property type="match status" value="1"/>
</dbReference>
<evidence type="ECO:0000313" key="10">
    <source>
        <dbReference type="Proteomes" id="UP001499951"/>
    </source>
</evidence>
<dbReference type="PANTHER" id="PTHR43750:SF1">
    <property type="entry name" value="GDP-MANNOSE 6-DEHYDROGENASE"/>
    <property type="match status" value="1"/>
</dbReference>
<dbReference type="PIRSF" id="PIRSF500134">
    <property type="entry name" value="UDPglc_DH_bac"/>
    <property type="match status" value="1"/>
</dbReference>
<dbReference type="PIRSF" id="PIRSF000124">
    <property type="entry name" value="UDPglc_GDPman_dh"/>
    <property type="match status" value="1"/>
</dbReference>
<sequence length="437" mass="46247">MKVSIFGMGYVGVVSAACLAKHGHTVVGVDVNPDKVALINSGQSPIVEPGIPELLAELVAARRCTATTDAYAAVAESDVSMVSVGTPSSKTGAPSLDAIDHVAVQIGEAIARKNSPHTVVIRSTVPPGTVKDRIAPALVRASGRKLGDGLELLDNPEFLREGRAVADFEKPPFTLIGASSDKAVAVARELYDGIDAPFITTDERTAESIKYLCNIFHAVKIGFANEAGAVLKSLGIDARTALDVFCQDHVLNISPVYLKPGFAFGGSCLPKDLRGFLALAAGEHVETPFLGSLLTANARHVDRAFDMIVKGGRRRIAFFGLSFKPGTDDMRESPLVTLAEKLIGKGYELAIYDRDVELARLTGANKAFIEHEIPHLGKLLKQTVEETLDGAGVIVIGHVGKAERAAIAAQHAGRTIVDLQGVAELEQAGADYQGICW</sequence>
<dbReference type="Proteomes" id="UP001499951">
    <property type="component" value="Unassembled WGS sequence"/>
</dbReference>
<dbReference type="NCBIfam" id="TIGR03026">
    <property type="entry name" value="NDP-sugDHase"/>
    <property type="match status" value="1"/>
</dbReference>
<evidence type="ECO:0000256" key="6">
    <source>
        <dbReference type="ARBA" id="ARBA00047473"/>
    </source>
</evidence>
<dbReference type="PANTHER" id="PTHR43750">
    <property type="entry name" value="UDP-GLUCOSE 6-DEHYDROGENASE TUAD"/>
    <property type="match status" value="1"/>
</dbReference>
<keyword evidence="10" id="KW-1185">Reference proteome</keyword>
<evidence type="ECO:0000256" key="5">
    <source>
        <dbReference type="ARBA" id="ARBA00023027"/>
    </source>
</evidence>
<proteinExistence type="inferred from homology"/>
<dbReference type="InterPro" id="IPR014027">
    <property type="entry name" value="UDP-Glc/GDP-Man_DH_C"/>
</dbReference>
<dbReference type="SMART" id="SM00984">
    <property type="entry name" value="UDPG_MGDP_dh_C"/>
    <property type="match status" value="1"/>
</dbReference>
<feature type="domain" description="UDP-glucose/GDP-mannose dehydrogenase C-terminal" evidence="8">
    <location>
        <begin position="317"/>
        <end position="425"/>
    </location>
</feature>
<dbReference type="InterPro" id="IPR036291">
    <property type="entry name" value="NAD(P)-bd_dom_sf"/>
</dbReference>
<organism evidence="9 10">
    <name type="scientific">Rhizomicrobium electricum</name>
    <dbReference type="NCBI Taxonomy" id="480070"/>
    <lineage>
        <taxon>Bacteria</taxon>
        <taxon>Pseudomonadati</taxon>
        <taxon>Pseudomonadota</taxon>
        <taxon>Alphaproteobacteria</taxon>
        <taxon>Micropepsales</taxon>
        <taxon>Micropepsaceae</taxon>
        <taxon>Rhizomicrobium</taxon>
    </lineage>
</organism>
<dbReference type="Pfam" id="PF00984">
    <property type="entry name" value="UDPG_MGDP_dh"/>
    <property type="match status" value="1"/>
</dbReference>
<evidence type="ECO:0000256" key="2">
    <source>
        <dbReference type="ARBA" id="ARBA00006601"/>
    </source>
</evidence>
<evidence type="ECO:0000313" key="9">
    <source>
        <dbReference type="EMBL" id="GAA0570139.1"/>
    </source>
</evidence>
<dbReference type="SUPFAM" id="SSF48179">
    <property type="entry name" value="6-phosphogluconate dehydrogenase C-terminal domain-like"/>
    <property type="match status" value="1"/>
</dbReference>
<dbReference type="InterPro" id="IPR014026">
    <property type="entry name" value="UDP-Glc/GDP-Man_DH_dimer"/>
</dbReference>
<comment type="pathway">
    <text evidence="1">Nucleotide-sugar biosynthesis; UDP-alpha-D-glucuronate biosynthesis; UDP-alpha-D-glucuronate from UDP-alpha-D-glucose: step 1/1.</text>
</comment>
<dbReference type="Pfam" id="PF03720">
    <property type="entry name" value="UDPG_MGDP_dh_C"/>
    <property type="match status" value="1"/>
</dbReference>
<dbReference type="EC" id="1.1.1.22" evidence="3 7"/>
<evidence type="ECO:0000259" key="8">
    <source>
        <dbReference type="SMART" id="SM00984"/>
    </source>
</evidence>
<dbReference type="InterPro" id="IPR017476">
    <property type="entry name" value="UDP-Glc/GDP-Man"/>
</dbReference>
<dbReference type="SUPFAM" id="SSF52413">
    <property type="entry name" value="UDP-glucose/GDP-mannose dehydrogenase C-terminal domain"/>
    <property type="match status" value="1"/>
</dbReference>
<dbReference type="InterPro" id="IPR008927">
    <property type="entry name" value="6-PGluconate_DH-like_C_sf"/>
</dbReference>
<protein>
    <recommendedName>
        <fullName evidence="3 7">UDP-glucose 6-dehydrogenase</fullName>
        <ecNumber evidence="3 7">1.1.1.22</ecNumber>
    </recommendedName>
</protein>
<evidence type="ECO:0000256" key="7">
    <source>
        <dbReference type="PIRNR" id="PIRNR000124"/>
    </source>
</evidence>
<comment type="catalytic activity">
    <reaction evidence="6 7">
        <text>UDP-alpha-D-glucose + 2 NAD(+) + H2O = UDP-alpha-D-glucuronate + 2 NADH + 3 H(+)</text>
        <dbReference type="Rhea" id="RHEA:23596"/>
        <dbReference type="ChEBI" id="CHEBI:15377"/>
        <dbReference type="ChEBI" id="CHEBI:15378"/>
        <dbReference type="ChEBI" id="CHEBI:57540"/>
        <dbReference type="ChEBI" id="CHEBI:57945"/>
        <dbReference type="ChEBI" id="CHEBI:58052"/>
        <dbReference type="ChEBI" id="CHEBI:58885"/>
        <dbReference type="EC" id="1.1.1.22"/>
    </reaction>
</comment>
<dbReference type="InterPro" id="IPR028357">
    <property type="entry name" value="UDPglc_DH_bac"/>
</dbReference>
<comment type="caution">
    <text evidence="9">The sequence shown here is derived from an EMBL/GenBank/DDBJ whole genome shotgun (WGS) entry which is preliminary data.</text>
</comment>
<reference evidence="9 10" key="1">
    <citation type="journal article" date="2019" name="Int. J. Syst. Evol. Microbiol.">
        <title>The Global Catalogue of Microorganisms (GCM) 10K type strain sequencing project: providing services to taxonomists for standard genome sequencing and annotation.</title>
        <authorList>
            <consortium name="The Broad Institute Genomics Platform"/>
            <consortium name="The Broad Institute Genome Sequencing Center for Infectious Disease"/>
            <person name="Wu L."/>
            <person name="Ma J."/>
        </authorList>
    </citation>
    <scope>NUCLEOTIDE SEQUENCE [LARGE SCALE GENOMIC DNA]</scope>
    <source>
        <strain evidence="9 10">JCM 15089</strain>
    </source>
</reference>
<evidence type="ECO:0000256" key="3">
    <source>
        <dbReference type="ARBA" id="ARBA00012954"/>
    </source>
</evidence>
<dbReference type="Gene3D" id="1.20.5.170">
    <property type="match status" value="1"/>
</dbReference>
<keyword evidence="4 7" id="KW-0560">Oxidoreductase</keyword>